<dbReference type="InterPro" id="IPR013862">
    <property type="entry name" value="Kei1"/>
</dbReference>
<evidence type="ECO:0000313" key="4">
    <source>
        <dbReference type="Proteomes" id="UP000019373"/>
    </source>
</evidence>
<dbReference type="Proteomes" id="UP000019373">
    <property type="component" value="Unassembled WGS sequence"/>
</dbReference>
<dbReference type="Pfam" id="PF08552">
    <property type="entry name" value="Kei1"/>
    <property type="match status" value="1"/>
</dbReference>
<proteinExistence type="predicted"/>
<dbReference type="eggNOG" id="ENOG502RTPU">
    <property type="taxonomic scope" value="Eukaryota"/>
</dbReference>
<dbReference type="GO" id="GO:0070916">
    <property type="term" value="C:inositol phosphoceramide synthase complex"/>
    <property type="evidence" value="ECO:0007669"/>
    <property type="project" value="TreeGrafter"/>
</dbReference>
<dbReference type="AlphaFoldDB" id="U1GF46"/>
<name>U1GF46_ENDPU</name>
<dbReference type="GO" id="GO:0070917">
    <property type="term" value="F:inositol phosphoceramide synthase regulator activity"/>
    <property type="evidence" value="ECO:0007669"/>
    <property type="project" value="InterPro"/>
</dbReference>
<dbReference type="GeneID" id="19237627"/>
<feature type="transmembrane region" description="Helical" evidence="2">
    <location>
        <begin position="104"/>
        <end position="125"/>
    </location>
</feature>
<gene>
    <name evidence="3" type="ORF">EPUS_02574</name>
</gene>
<keyword evidence="2" id="KW-0812">Transmembrane</keyword>
<keyword evidence="2" id="KW-1133">Transmembrane helix</keyword>
<evidence type="ECO:0000256" key="2">
    <source>
        <dbReference type="SAM" id="Phobius"/>
    </source>
</evidence>
<protein>
    <submittedName>
        <fullName evidence="3">Uncharacterized protein</fullName>
    </submittedName>
</protein>
<dbReference type="EMBL" id="KE721301">
    <property type="protein sequence ID" value="ERF70708.1"/>
    <property type="molecule type" value="Genomic_DNA"/>
</dbReference>
<feature type="compositionally biased region" description="Gly residues" evidence="1">
    <location>
        <begin position="209"/>
        <end position="227"/>
    </location>
</feature>
<reference evidence="4" key="1">
    <citation type="journal article" date="2014" name="BMC Genomics">
        <title>Genome characteristics reveal the impact of lichenization on lichen-forming fungus Endocarpon pusillum Hedwig (Verrucariales, Ascomycota).</title>
        <authorList>
            <person name="Wang Y.-Y."/>
            <person name="Liu B."/>
            <person name="Zhang X.-Y."/>
            <person name="Zhou Q.-M."/>
            <person name="Zhang T."/>
            <person name="Li H."/>
            <person name="Yu Y.-F."/>
            <person name="Zhang X.-L."/>
            <person name="Hao X.-Y."/>
            <person name="Wang M."/>
            <person name="Wang L."/>
            <person name="Wei J.-C."/>
        </authorList>
    </citation>
    <scope>NUCLEOTIDE SEQUENCE [LARGE SCALE GENOMIC DNA]</scope>
    <source>
        <strain evidence="4">Z07020 / HMAS-L-300199</strain>
    </source>
</reference>
<evidence type="ECO:0000313" key="3">
    <source>
        <dbReference type="EMBL" id="ERF70708.1"/>
    </source>
</evidence>
<feature type="compositionally biased region" description="Low complexity" evidence="1">
    <location>
        <begin position="228"/>
        <end position="239"/>
    </location>
</feature>
<dbReference type="PANTHER" id="PTHR28077">
    <property type="entry name" value="INOSITOL PHOSPHORYLCERAMIDE SYNTHASE REGULATORY SUBUNIT KEI1"/>
    <property type="match status" value="1"/>
</dbReference>
<feature type="region of interest" description="Disordered" evidence="1">
    <location>
        <begin position="209"/>
        <end position="257"/>
    </location>
</feature>
<dbReference type="GO" id="GO:0000139">
    <property type="term" value="C:Golgi membrane"/>
    <property type="evidence" value="ECO:0007669"/>
    <property type="project" value="TreeGrafter"/>
</dbReference>
<keyword evidence="2" id="KW-0472">Membrane</keyword>
<evidence type="ECO:0000256" key="1">
    <source>
        <dbReference type="SAM" id="MobiDB-lite"/>
    </source>
</evidence>
<dbReference type="HOGENOM" id="CLU_047267_0_0_1"/>
<feature type="transmembrane region" description="Helical" evidence="2">
    <location>
        <begin position="55"/>
        <end position="75"/>
    </location>
</feature>
<dbReference type="PANTHER" id="PTHR28077:SF1">
    <property type="entry name" value="INOSITOL PHOSPHORYLCERAMIDE SYNTHASE REGULATORY SUBUNIT KEI1"/>
    <property type="match status" value="1"/>
</dbReference>
<accession>U1GF46</accession>
<keyword evidence="4" id="KW-1185">Reference proteome</keyword>
<dbReference type="OrthoDB" id="3338076at2759"/>
<dbReference type="GO" id="GO:0006673">
    <property type="term" value="P:inositol phosphoceramide metabolic process"/>
    <property type="evidence" value="ECO:0007669"/>
    <property type="project" value="InterPro"/>
</dbReference>
<dbReference type="RefSeq" id="XP_007803766.1">
    <property type="nucleotide sequence ID" value="XM_007805575.1"/>
</dbReference>
<sequence>MGLTSRLLRLPRPKTFLYTMSLSTGASLITLSLLLNKVSALYGLLALLTGFELNTLQLSMYIYSLLALGLTAYLAPHIRTHIVNAAYTAAFGVTWFLPESMNSLGVVIVLWTIRLYFCVVMLSYARMVLRRHVALSSVKNNSYTAASKDAAMAENPFRESGGWQGRLGRVMVAFPRAYWLGGDGGVGDEEGVIGAGDVRWMEGMGGKFRKGGNGAGTSNGNGNGAAGTEGSSAVESSGPLERERRRRSGTGPPPGYESWICRSVSTMAVKRDKRLGSKGPRLYLGFAALVRYSDQLDGQEFRCSQQT</sequence>
<organism evidence="3 4">
    <name type="scientific">Endocarpon pusillum (strain Z07020 / HMAS-L-300199)</name>
    <name type="common">Lichen-forming fungus</name>
    <dbReference type="NCBI Taxonomy" id="1263415"/>
    <lineage>
        <taxon>Eukaryota</taxon>
        <taxon>Fungi</taxon>
        <taxon>Dikarya</taxon>
        <taxon>Ascomycota</taxon>
        <taxon>Pezizomycotina</taxon>
        <taxon>Eurotiomycetes</taxon>
        <taxon>Chaetothyriomycetidae</taxon>
        <taxon>Verrucariales</taxon>
        <taxon>Verrucariaceae</taxon>
        <taxon>Endocarpon</taxon>
    </lineage>
</organism>